<organism evidence="3 4">
    <name type="scientific">[Clostridium] citroniae WAL-19142</name>
    <dbReference type="NCBI Taxonomy" id="742734"/>
    <lineage>
        <taxon>Bacteria</taxon>
        <taxon>Bacillati</taxon>
        <taxon>Bacillota</taxon>
        <taxon>Clostridia</taxon>
        <taxon>Lachnospirales</taxon>
        <taxon>Lachnospiraceae</taxon>
        <taxon>Enterocloster</taxon>
    </lineage>
</organism>
<dbReference type="Gene3D" id="3.40.50.300">
    <property type="entry name" value="P-loop containing nucleotide triphosphate hydrolases"/>
    <property type="match status" value="2"/>
</dbReference>
<reference evidence="3 4" key="1">
    <citation type="submission" date="2011-04" db="EMBL/GenBank/DDBJ databases">
        <title>The Genome Sequence of Clostridium citroniae WAL-19142.</title>
        <authorList>
            <consortium name="The Broad Institute Genome Sequencing Platform"/>
            <person name="Earl A."/>
            <person name="Ward D."/>
            <person name="Feldgarden M."/>
            <person name="Gevers D."/>
            <person name="Warren Y.A."/>
            <person name="Tyrrell K.L."/>
            <person name="Citron D.M."/>
            <person name="Goldstein E.J."/>
            <person name="Daigneault M."/>
            <person name="Allen-Vercoe E."/>
            <person name="Young S.K."/>
            <person name="Zeng Q."/>
            <person name="Gargeya S."/>
            <person name="Fitzgerald M."/>
            <person name="Haas B."/>
            <person name="Abouelleil A."/>
            <person name="Alvarado L."/>
            <person name="Arachchi H.M."/>
            <person name="Berlin A."/>
            <person name="Brown A."/>
            <person name="Chapman S.B."/>
            <person name="Chen Z."/>
            <person name="Dunbar C."/>
            <person name="Freedman E."/>
            <person name="Gearin G."/>
            <person name="Gellesch M."/>
            <person name="Goldberg J."/>
            <person name="Griggs A."/>
            <person name="Gujja S."/>
            <person name="Heilman E.R."/>
            <person name="Heiman D."/>
            <person name="Howarth C."/>
            <person name="Larson L."/>
            <person name="Lui A."/>
            <person name="MacDonald P.J."/>
            <person name="Mehta T."/>
            <person name="Montmayeur A."/>
            <person name="Murphy C."/>
            <person name="Neiman D."/>
            <person name="Pearson M."/>
            <person name="Priest M."/>
            <person name="Roberts A."/>
            <person name="Saif S."/>
            <person name="Shea T."/>
            <person name="Shenoy N."/>
            <person name="Sisk P."/>
            <person name="Stolte C."/>
            <person name="Sykes S."/>
            <person name="White J."/>
            <person name="Yandava C."/>
            <person name="Wortman J."/>
            <person name="Nusbaum C."/>
            <person name="Birren B."/>
        </authorList>
    </citation>
    <scope>NUCLEOTIDE SEQUENCE [LARGE SCALE GENOMIC DNA]</scope>
    <source>
        <strain evidence="3 4">WAL-19142</strain>
    </source>
</reference>
<dbReference type="GO" id="GO:0000731">
    <property type="term" value="P:DNA synthesis involved in DNA repair"/>
    <property type="evidence" value="ECO:0007669"/>
    <property type="project" value="TreeGrafter"/>
</dbReference>
<dbReference type="PANTHER" id="PTHR32182">
    <property type="entry name" value="DNA REPLICATION AND REPAIR PROTEIN RECF"/>
    <property type="match status" value="1"/>
</dbReference>
<protein>
    <recommendedName>
        <fullName evidence="5">SMC hinge domain-containing protein</fullName>
    </recommendedName>
</protein>
<dbReference type="PANTHER" id="PTHR32182:SF19">
    <property type="entry name" value="HOMOLOGY WITH RECF PROTEIN"/>
    <property type="match status" value="1"/>
</dbReference>
<proteinExistence type="predicted"/>
<feature type="coiled-coil region" evidence="1">
    <location>
        <begin position="328"/>
        <end position="384"/>
    </location>
</feature>
<dbReference type="GeneID" id="93162588"/>
<feature type="coiled-coil region" evidence="1">
    <location>
        <begin position="433"/>
        <end position="467"/>
    </location>
</feature>
<accession>A0A0J9BY05</accession>
<feature type="coiled-coil region" evidence="1">
    <location>
        <begin position="693"/>
        <end position="763"/>
    </location>
</feature>
<evidence type="ECO:0008006" key="5">
    <source>
        <dbReference type="Google" id="ProtNLM"/>
    </source>
</evidence>
<dbReference type="EMBL" id="ADLK01000028">
    <property type="protein sequence ID" value="KMW17031.1"/>
    <property type="molecule type" value="Genomic_DNA"/>
</dbReference>
<name>A0A0J9BY05_9FIRM</name>
<evidence type="ECO:0000256" key="1">
    <source>
        <dbReference type="SAM" id="Coils"/>
    </source>
</evidence>
<dbReference type="RefSeq" id="WP_242849276.1">
    <property type="nucleotide sequence ID" value="NZ_KQ235880.1"/>
</dbReference>
<keyword evidence="1" id="KW-0175">Coiled coil</keyword>
<feature type="region of interest" description="Disordered" evidence="2">
    <location>
        <begin position="1"/>
        <end position="23"/>
    </location>
</feature>
<dbReference type="AlphaFoldDB" id="A0A0J9BY05"/>
<dbReference type="GO" id="GO:0006302">
    <property type="term" value="P:double-strand break repair"/>
    <property type="evidence" value="ECO:0007669"/>
    <property type="project" value="TreeGrafter"/>
</dbReference>
<sequence length="1140" mass="133147">MELTEINRTAQEHSPAPQEGTPGKSRFLALSRICLNNWHYISRRTLSFNENINFFTGHSGSGKSTVIDAMQILLYANTDGRGFFNKAAADDSDRSLIEYLRGMVNIGDNNEFSYLRNQNFSSTIVLELKRSDTGECQCVGIVFDVETATNDISRRFFWHKGPVWENEYRTGKRTMSIAEVESYLQSHYNKEECFATSHNERFRRILYDTYLGGLDPEKFPLLFKRAIPFRMNIKLEDFVKEYICMEMDIHIEDMQESVMQYGRMRKKIEDTCVEIRDLEEIRQAFASYEEKENQIKKCTYFVKKLEILDLQTQVRTLADKLNLAKTDLLRQEEARAGVETQIADLTEQSDDLLRRIASTGYEDLKQQAESLNELLERLGKSEARWQQTTQALKCWEEEDITSNQTLWDIEEFENRTIDEHTLCRLKESIGSMCTDTEKQRQEASSVIRDLKNKEKQTKDELEKLRSGSKAYPKYLENARTFLQRRLLEETGKGVDVHVLADLLEVKNAQWRNAVEGYLGSQKLSLVVAPGYAKAALKIYGELDKKEYHSVAVLDTEKISGSQHAVLPNALSREVTVRESYIQPYMDLLLGKVIKCQTIEDLRECRIGITPDCMLYHSYRLQYINPDQYSKFAYIGKDSMRRRIRLLEQELESLGVQRKPHEEVVRECQRILTLEQLSLEPGEYMEWLKDIGSWNEKQREKKRILQKLEKLKVQNVDQLEQERKAVVSLCDGKKRERDELLNMIRDKENEISRYQNAAIALNVTLTDQERGWETNHDFESQLAGYLSSKDHPRYDRERESYAARCVKLTESRDTAFQNLMTVRTDYLRRYPNRNFPVNTKDNQAYDHLLKSLSCDHLDEYRKKAAEQARAAVEHFKNDFMYKIRSAIREAMLRKDELNRIISRLDFGKDKYQFVIGRNRGADGRYYDMFMDESLEVNPSELADSFDHQMDLFTAQHENRYGELMGELISIFISPENANPQQMEEAKRNMDKYADYRTYLSFDMQQLIQNEDEVIKIRLSRMIKKNSGGEGQNPLYVALLASFAQAYRINLSPKMERNPTIRLVVLDEAFSKMDAEKVASCIELIRGLGFQAIISATNDKIQNYVENVDKTFVFANPNKKSISIQEFERERFPELIKDLEEE</sequence>
<evidence type="ECO:0000313" key="3">
    <source>
        <dbReference type="EMBL" id="KMW17031.1"/>
    </source>
</evidence>
<evidence type="ECO:0000313" key="4">
    <source>
        <dbReference type="Proteomes" id="UP000037392"/>
    </source>
</evidence>
<comment type="caution">
    <text evidence="3">The sequence shown here is derived from an EMBL/GenBank/DDBJ whole genome shotgun (WGS) entry which is preliminary data.</text>
</comment>
<dbReference type="PATRIC" id="fig|742734.4.peg.3952"/>
<dbReference type="InterPro" id="IPR027417">
    <property type="entry name" value="P-loop_NTPase"/>
</dbReference>
<gene>
    <name evidence="3" type="ORF">HMPREF9470_03684</name>
</gene>
<dbReference type="Pfam" id="PF13555">
    <property type="entry name" value="AAA_29"/>
    <property type="match status" value="1"/>
</dbReference>
<dbReference type="Proteomes" id="UP000037392">
    <property type="component" value="Unassembled WGS sequence"/>
</dbReference>
<dbReference type="Pfam" id="PF13558">
    <property type="entry name" value="SbcC_Walker_B"/>
    <property type="match status" value="1"/>
</dbReference>
<dbReference type="SUPFAM" id="SSF52540">
    <property type="entry name" value="P-loop containing nucleoside triphosphate hydrolases"/>
    <property type="match status" value="2"/>
</dbReference>
<evidence type="ECO:0000256" key="2">
    <source>
        <dbReference type="SAM" id="MobiDB-lite"/>
    </source>
</evidence>